<dbReference type="InterPro" id="IPR003473">
    <property type="entry name" value="NadA"/>
</dbReference>
<keyword evidence="6 9" id="KW-0479">Metal-binding</keyword>
<dbReference type="InterPro" id="IPR023066">
    <property type="entry name" value="Quinolinate_synth_type2"/>
</dbReference>
<keyword evidence="9" id="KW-0963">Cytoplasm</keyword>
<dbReference type="GO" id="GO:0034628">
    <property type="term" value="P:'de novo' NAD+ biosynthetic process from L-aspartate"/>
    <property type="evidence" value="ECO:0007669"/>
    <property type="project" value="TreeGrafter"/>
</dbReference>
<feature type="binding site" evidence="9">
    <location>
        <begin position="113"/>
        <end position="115"/>
    </location>
    <ligand>
        <name>iminosuccinate</name>
        <dbReference type="ChEBI" id="CHEBI:77875"/>
    </ligand>
</feature>
<feature type="binding site" evidence="9">
    <location>
        <position position="173"/>
    </location>
    <ligand>
        <name>[4Fe-4S] cluster</name>
        <dbReference type="ChEBI" id="CHEBI:49883"/>
    </ligand>
</feature>
<comment type="cofactor">
    <cofactor evidence="9">
        <name>[4Fe-4S] cluster</name>
        <dbReference type="ChEBI" id="CHEBI:49883"/>
    </cofactor>
    <text evidence="9">Binds 1 [4Fe-4S] cluster per subunit.</text>
</comment>
<evidence type="ECO:0000313" key="10">
    <source>
        <dbReference type="EMBL" id="RNL77406.1"/>
    </source>
</evidence>
<evidence type="ECO:0000313" key="11">
    <source>
        <dbReference type="Proteomes" id="UP000267469"/>
    </source>
</evidence>
<organism evidence="10 11">
    <name type="scientific">Sinomicrobium pectinilyticum</name>
    <dbReference type="NCBI Taxonomy" id="1084421"/>
    <lineage>
        <taxon>Bacteria</taxon>
        <taxon>Pseudomonadati</taxon>
        <taxon>Bacteroidota</taxon>
        <taxon>Flavobacteriia</taxon>
        <taxon>Flavobacteriales</taxon>
        <taxon>Flavobacteriaceae</taxon>
        <taxon>Sinomicrobium</taxon>
    </lineage>
</organism>
<evidence type="ECO:0000256" key="7">
    <source>
        <dbReference type="ARBA" id="ARBA00023004"/>
    </source>
</evidence>
<evidence type="ECO:0000256" key="3">
    <source>
        <dbReference type="ARBA" id="ARBA00022485"/>
    </source>
</evidence>
<dbReference type="PANTHER" id="PTHR30573:SF0">
    <property type="entry name" value="QUINOLINATE SYNTHASE, CHLOROPLASTIC"/>
    <property type="match status" value="1"/>
</dbReference>
<dbReference type="Gene3D" id="3.40.50.10800">
    <property type="entry name" value="NadA-like"/>
    <property type="match status" value="3"/>
</dbReference>
<feature type="binding site" evidence="9">
    <location>
        <position position="25"/>
    </location>
    <ligand>
        <name>iminosuccinate</name>
        <dbReference type="ChEBI" id="CHEBI:77875"/>
    </ligand>
</feature>
<keyword evidence="3 9" id="KW-0004">4Fe-4S</keyword>
<accession>A0A3N0DPM9</accession>
<keyword evidence="7 9" id="KW-0408">Iron</keyword>
<feature type="binding site" evidence="9">
    <location>
        <position position="130"/>
    </location>
    <ligand>
        <name>iminosuccinate</name>
        <dbReference type="ChEBI" id="CHEBI:77875"/>
    </ligand>
</feature>
<dbReference type="GO" id="GO:0046872">
    <property type="term" value="F:metal ion binding"/>
    <property type="evidence" value="ECO:0007669"/>
    <property type="project" value="UniProtKB-KW"/>
</dbReference>
<comment type="function">
    <text evidence="9">Catalyzes the condensation of iminoaspartate with dihydroxyacetone phosphate to form quinolinate.</text>
</comment>
<proteinExistence type="inferred from homology"/>
<dbReference type="NCBIfam" id="NF006878">
    <property type="entry name" value="PRK09375.1-2"/>
    <property type="match status" value="1"/>
</dbReference>
<dbReference type="GO" id="GO:0005829">
    <property type="term" value="C:cytosol"/>
    <property type="evidence" value="ECO:0007669"/>
    <property type="project" value="TreeGrafter"/>
</dbReference>
<dbReference type="EC" id="2.5.1.72" evidence="2 9"/>
<dbReference type="Proteomes" id="UP000267469">
    <property type="component" value="Unassembled WGS sequence"/>
</dbReference>
<feature type="binding site" evidence="9">
    <location>
        <begin position="199"/>
        <end position="201"/>
    </location>
    <ligand>
        <name>iminosuccinate</name>
        <dbReference type="ChEBI" id="CHEBI:77875"/>
    </ligand>
</feature>
<comment type="subcellular location">
    <subcellularLocation>
        <location evidence="9">Cytoplasm</location>
    </subcellularLocation>
</comment>
<dbReference type="EMBL" id="RJTM01000160">
    <property type="protein sequence ID" value="RNL77406.1"/>
    <property type="molecule type" value="Genomic_DNA"/>
</dbReference>
<evidence type="ECO:0000256" key="4">
    <source>
        <dbReference type="ARBA" id="ARBA00022642"/>
    </source>
</evidence>
<evidence type="ECO:0000256" key="5">
    <source>
        <dbReference type="ARBA" id="ARBA00022679"/>
    </source>
</evidence>
<reference evidence="10 11" key="1">
    <citation type="submission" date="2018-10" db="EMBL/GenBank/DDBJ databases">
        <title>Sinomicrobium pectinilyticum sp. nov., a pectinase-producing bacterium isolated from alkaline and saline soil, and emended description of the genus Sinomicrobium.</title>
        <authorList>
            <person name="Cheng B."/>
            <person name="Li C."/>
            <person name="Lai Q."/>
            <person name="Du M."/>
            <person name="Shao Z."/>
            <person name="Xu P."/>
            <person name="Yang C."/>
        </authorList>
    </citation>
    <scope>NUCLEOTIDE SEQUENCE [LARGE SCALE GENOMIC DNA]</scope>
    <source>
        <strain evidence="10 11">5DNS001</strain>
    </source>
</reference>
<comment type="caution">
    <text evidence="10">The sequence shown here is derived from an EMBL/GenBank/DDBJ whole genome shotgun (WGS) entry which is preliminary data.</text>
</comment>
<feature type="binding site" evidence="9">
    <location>
        <position position="87"/>
    </location>
    <ligand>
        <name>[4Fe-4S] cluster</name>
        <dbReference type="ChEBI" id="CHEBI:49883"/>
    </ligand>
</feature>
<protein>
    <recommendedName>
        <fullName evidence="2 9">Quinolinate synthase</fullName>
        <ecNumber evidence="2 9">2.5.1.72</ecNumber>
    </recommendedName>
</protein>
<dbReference type="UniPathway" id="UPA00253">
    <property type="reaction ID" value="UER00327"/>
</dbReference>
<dbReference type="NCBIfam" id="TIGR00550">
    <property type="entry name" value="nadA"/>
    <property type="match status" value="1"/>
</dbReference>
<evidence type="ECO:0000256" key="8">
    <source>
        <dbReference type="ARBA" id="ARBA00023014"/>
    </source>
</evidence>
<keyword evidence="4 9" id="KW-0662">Pyridine nucleotide biosynthesis</keyword>
<evidence type="ECO:0000256" key="1">
    <source>
        <dbReference type="ARBA" id="ARBA00005065"/>
    </source>
</evidence>
<evidence type="ECO:0000256" key="2">
    <source>
        <dbReference type="ARBA" id="ARBA00012669"/>
    </source>
</evidence>
<dbReference type="PANTHER" id="PTHR30573">
    <property type="entry name" value="QUINOLINATE SYNTHETASE A"/>
    <property type="match status" value="1"/>
</dbReference>
<keyword evidence="8 9" id="KW-0411">Iron-sulfur</keyword>
<dbReference type="HAMAP" id="MF_00568">
    <property type="entry name" value="NadA_type2"/>
    <property type="match status" value="1"/>
</dbReference>
<dbReference type="SUPFAM" id="SSF142754">
    <property type="entry name" value="NadA-like"/>
    <property type="match status" value="1"/>
</dbReference>
<comment type="pathway">
    <text evidence="1 9">Cofactor biosynthesis; NAD(+) biosynthesis; quinolinate from iminoaspartate: step 1/1.</text>
</comment>
<feature type="binding site" evidence="9">
    <location>
        <position position="268"/>
    </location>
    <ligand>
        <name>[4Fe-4S] cluster</name>
        <dbReference type="ChEBI" id="CHEBI:49883"/>
    </ligand>
</feature>
<evidence type="ECO:0000256" key="9">
    <source>
        <dbReference type="HAMAP-Rule" id="MF_00568"/>
    </source>
</evidence>
<name>A0A3N0DPM9_SINP1</name>
<comment type="catalytic activity">
    <reaction evidence="9">
        <text>iminosuccinate + dihydroxyacetone phosphate = quinolinate + phosphate + 2 H2O + H(+)</text>
        <dbReference type="Rhea" id="RHEA:25888"/>
        <dbReference type="ChEBI" id="CHEBI:15377"/>
        <dbReference type="ChEBI" id="CHEBI:15378"/>
        <dbReference type="ChEBI" id="CHEBI:29959"/>
        <dbReference type="ChEBI" id="CHEBI:43474"/>
        <dbReference type="ChEBI" id="CHEBI:57642"/>
        <dbReference type="ChEBI" id="CHEBI:77875"/>
        <dbReference type="EC" id="2.5.1.72"/>
    </reaction>
</comment>
<dbReference type="Pfam" id="PF02445">
    <property type="entry name" value="NadA"/>
    <property type="match status" value="1"/>
</dbReference>
<sequence length="312" mass="34884">MTDNNFYHKEIKRLLKEKNALLLAHCYQDKAIQDLADFVGDSLELARKAARTEASIIVFAGVYFMAETAKILNPDKKVLLPDLSAGCSLADHCQPEEFAGFRARYPGHQVVSYINTSAGIKAISDYVCTSSNAEVVIRSIPEDQPLIFAPDKNLGSYLNKITGRNMILWEGSCIVHEAFSLEKLIQLYQKCPEARIVVHPESEASVLRIAHFIGSTSQIRKYIRESKATSFIIGTEAGIIHQLEREASGKEFIPLPSLEDNSCACSECAFMKLNTVEKLYRCLLDETPEVIIDTTLLEKALLPIRKMLNLSR</sequence>
<feature type="binding site" evidence="9">
    <location>
        <position position="42"/>
    </location>
    <ligand>
        <name>iminosuccinate</name>
        <dbReference type="ChEBI" id="CHEBI:77875"/>
    </ligand>
</feature>
<dbReference type="GO" id="GO:0051539">
    <property type="term" value="F:4 iron, 4 sulfur cluster binding"/>
    <property type="evidence" value="ECO:0007669"/>
    <property type="project" value="UniProtKB-KW"/>
</dbReference>
<keyword evidence="5 9" id="KW-0808">Transferase</keyword>
<feature type="binding site" evidence="9">
    <location>
        <position position="216"/>
    </location>
    <ligand>
        <name>iminosuccinate</name>
        <dbReference type="ChEBI" id="CHEBI:77875"/>
    </ligand>
</feature>
<comment type="similarity">
    <text evidence="9">Belongs to the quinolinate synthase family. Type 2 subfamily.</text>
</comment>
<evidence type="ECO:0000256" key="6">
    <source>
        <dbReference type="ARBA" id="ARBA00022723"/>
    </source>
</evidence>
<dbReference type="OrthoDB" id="9801204at2"/>
<gene>
    <name evidence="9 10" type="primary">nadA</name>
    <name evidence="10" type="ORF">ED312_20965</name>
</gene>
<dbReference type="GO" id="GO:0008987">
    <property type="term" value="F:quinolinate synthetase A activity"/>
    <property type="evidence" value="ECO:0007669"/>
    <property type="project" value="UniProtKB-UniRule"/>
</dbReference>
<dbReference type="InterPro" id="IPR036094">
    <property type="entry name" value="NadA_sf"/>
</dbReference>
<keyword evidence="11" id="KW-1185">Reference proteome</keyword>
<dbReference type="AlphaFoldDB" id="A0A3N0DPM9"/>